<protein>
    <submittedName>
        <fullName evidence="3">Amidohydrolase family protein</fullName>
    </submittedName>
</protein>
<dbReference type="RefSeq" id="WP_219748352.1">
    <property type="nucleotide sequence ID" value="NZ_JAHXZN010000002.1"/>
</dbReference>
<accession>A0ABS7BMV5</accession>
<gene>
    <name evidence="3" type="ORF">KZ820_09245</name>
</gene>
<comment type="similarity">
    <text evidence="1">Belongs to the metallo-dependent hydrolases superfamily.</text>
</comment>
<name>A0ABS7BMV5_9SPHN</name>
<dbReference type="EMBL" id="JAHXZN010000002">
    <property type="protein sequence ID" value="MBW6530920.1"/>
    <property type="molecule type" value="Genomic_DNA"/>
</dbReference>
<dbReference type="Gene3D" id="3.20.20.140">
    <property type="entry name" value="Metal-dependent hydrolases"/>
    <property type="match status" value="1"/>
</dbReference>
<proteinExistence type="inferred from homology"/>
<reference evidence="3 4" key="1">
    <citation type="submission" date="2021-07" db="EMBL/GenBank/DDBJ databases">
        <title>Sphingomonas sp.</title>
        <authorList>
            <person name="Feng G."/>
            <person name="Li J."/>
            <person name="Pan M."/>
        </authorList>
    </citation>
    <scope>NUCLEOTIDE SEQUENCE [LARGE SCALE GENOMIC DNA]</scope>
    <source>
        <strain evidence="3 4">RRHST34</strain>
    </source>
</reference>
<sequence length="269" mass="29164">MIDTHVHLWRIGANGHSWPTPDLPAIHRDFLMDDWRALAGAAAVEGVVLVQSQPDARDTEWLLALAAQEPQVLAVTGWTDVDAPDAVAVMERLARAPKLRALRPMVQDLAADWYDDPARDPVWDAMTRAGLVLEALVRPRHLPSLARLAARHPALTIVIDHGAKPVLDDLTEWQADLAALAVLPRVRCKLSGLLTERGPADPPEAVAPAAAALIALFAPERLMWGSDWPVLALAGDYAGWQAQARALVPREHHDAVFDGTARATYGIAA</sequence>
<dbReference type="InterPro" id="IPR006680">
    <property type="entry name" value="Amidohydro-rel"/>
</dbReference>
<dbReference type="Proteomes" id="UP000759103">
    <property type="component" value="Unassembled WGS sequence"/>
</dbReference>
<dbReference type="SUPFAM" id="SSF51556">
    <property type="entry name" value="Metallo-dependent hydrolases"/>
    <property type="match status" value="1"/>
</dbReference>
<dbReference type="InterPro" id="IPR052350">
    <property type="entry name" value="Metallo-dep_Lactonases"/>
</dbReference>
<comment type="caution">
    <text evidence="3">The sequence shown here is derived from an EMBL/GenBank/DDBJ whole genome shotgun (WGS) entry which is preliminary data.</text>
</comment>
<evidence type="ECO:0000259" key="2">
    <source>
        <dbReference type="Pfam" id="PF04909"/>
    </source>
</evidence>
<dbReference type="PANTHER" id="PTHR43569">
    <property type="entry name" value="AMIDOHYDROLASE"/>
    <property type="match status" value="1"/>
</dbReference>
<evidence type="ECO:0000313" key="3">
    <source>
        <dbReference type="EMBL" id="MBW6530920.1"/>
    </source>
</evidence>
<evidence type="ECO:0000256" key="1">
    <source>
        <dbReference type="ARBA" id="ARBA00038310"/>
    </source>
</evidence>
<dbReference type="InterPro" id="IPR032466">
    <property type="entry name" value="Metal_Hydrolase"/>
</dbReference>
<keyword evidence="4" id="KW-1185">Reference proteome</keyword>
<feature type="domain" description="Amidohydrolase-related" evidence="2">
    <location>
        <begin position="2"/>
        <end position="267"/>
    </location>
</feature>
<dbReference type="Pfam" id="PF04909">
    <property type="entry name" value="Amidohydro_2"/>
    <property type="match status" value="1"/>
</dbReference>
<dbReference type="PANTHER" id="PTHR43569:SF2">
    <property type="entry name" value="AMIDOHYDROLASE-RELATED DOMAIN-CONTAINING PROTEIN"/>
    <property type="match status" value="1"/>
</dbReference>
<evidence type="ECO:0000313" key="4">
    <source>
        <dbReference type="Proteomes" id="UP000759103"/>
    </source>
</evidence>
<organism evidence="3 4">
    <name type="scientific">Sphingomonas citri</name>
    <dbReference type="NCBI Taxonomy" id="2862499"/>
    <lineage>
        <taxon>Bacteria</taxon>
        <taxon>Pseudomonadati</taxon>
        <taxon>Pseudomonadota</taxon>
        <taxon>Alphaproteobacteria</taxon>
        <taxon>Sphingomonadales</taxon>
        <taxon>Sphingomonadaceae</taxon>
        <taxon>Sphingomonas</taxon>
    </lineage>
</organism>